<keyword evidence="7" id="KW-0472">Membrane</keyword>
<evidence type="ECO:0000256" key="5">
    <source>
        <dbReference type="ARBA" id="ARBA00022692"/>
    </source>
</evidence>
<dbReference type="Pfam" id="PF13813">
    <property type="entry name" value="MBOAT_2"/>
    <property type="match status" value="1"/>
</dbReference>
<evidence type="ECO:0000256" key="4">
    <source>
        <dbReference type="ARBA" id="ARBA00022679"/>
    </source>
</evidence>
<keyword evidence="10" id="KW-1185">Reference proteome</keyword>
<reference evidence="9" key="1">
    <citation type="submission" date="2020-12" db="EMBL/GenBank/DDBJ databases">
        <title>Metabolic potential, ecology and presence of endohyphal bacteria is reflected in genomic diversity of Mucoromycotina.</title>
        <authorList>
            <person name="Muszewska A."/>
            <person name="Okrasinska A."/>
            <person name="Steczkiewicz K."/>
            <person name="Drgas O."/>
            <person name="Orlowska M."/>
            <person name="Perlinska-Lenart U."/>
            <person name="Aleksandrzak-Piekarczyk T."/>
            <person name="Szatraj K."/>
            <person name="Zielenkiewicz U."/>
            <person name="Pilsyk S."/>
            <person name="Malc E."/>
            <person name="Mieczkowski P."/>
            <person name="Kruszewska J.S."/>
            <person name="Biernat P."/>
            <person name="Pawlowska J."/>
        </authorList>
    </citation>
    <scope>NUCLEOTIDE SEQUENCE</scope>
    <source>
        <strain evidence="9">CBS 226.32</strain>
    </source>
</reference>
<evidence type="ECO:0000313" key="10">
    <source>
        <dbReference type="Proteomes" id="UP000650833"/>
    </source>
</evidence>
<name>A0A8H7RH48_9FUNG</name>
<dbReference type="PANTHER" id="PTHR31595:SF57">
    <property type="entry name" value="OS04G0481900 PROTEIN"/>
    <property type="match status" value="1"/>
</dbReference>
<proteinExistence type="inferred from homology"/>
<evidence type="ECO:0000256" key="3">
    <source>
        <dbReference type="ARBA" id="ARBA00007282"/>
    </source>
</evidence>
<dbReference type="GO" id="GO:0016020">
    <property type="term" value="C:membrane"/>
    <property type="evidence" value="ECO:0007669"/>
    <property type="project" value="UniProtKB-SubCell"/>
</dbReference>
<keyword evidence="4" id="KW-0808">Transferase</keyword>
<dbReference type="OrthoDB" id="1077582at2759"/>
<dbReference type="InterPro" id="IPR044851">
    <property type="entry name" value="Wax_synthase"/>
</dbReference>
<evidence type="ECO:0000256" key="6">
    <source>
        <dbReference type="ARBA" id="ARBA00022989"/>
    </source>
</evidence>
<comment type="pathway">
    <text evidence="2">Secondary metabolite biosynthesis.</text>
</comment>
<feature type="domain" description="Wax synthase" evidence="8">
    <location>
        <begin position="202"/>
        <end position="296"/>
    </location>
</feature>
<keyword evidence="5" id="KW-0812">Transmembrane</keyword>
<accession>A0A8H7RH48</accession>
<dbReference type="InterPro" id="IPR032805">
    <property type="entry name" value="Wax_synthase_dom"/>
</dbReference>
<gene>
    <name evidence="9" type="ORF">INT46_002047</name>
</gene>
<keyword evidence="6" id="KW-1133">Transmembrane helix</keyword>
<dbReference type="EMBL" id="JAEPRC010000068">
    <property type="protein sequence ID" value="KAG2211349.1"/>
    <property type="molecule type" value="Genomic_DNA"/>
</dbReference>
<evidence type="ECO:0000313" key="9">
    <source>
        <dbReference type="EMBL" id="KAG2211349.1"/>
    </source>
</evidence>
<comment type="similarity">
    <text evidence="3">Belongs to the wax synthase family.</text>
</comment>
<dbReference type="Proteomes" id="UP000650833">
    <property type="component" value="Unassembled WGS sequence"/>
</dbReference>
<comment type="caution">
    <text evidence="9">The sequence shown here is derived from an EMBL/GenBank/DDBJ whole genome shotgun (WGS) entry which is preliminary data.</text>
</comment>
<dbReference type="PANTHER" id="PTHR31595">
    <property type="entry name" value="LONG-CHAIN-ALCOHOL O-FATTY-ACYLTRANSFERASE 3-RELATED"/>
    <property type="match status" value="1"/>
</dbReference>
<dbReference type="AlphaFoldDB" id="A0A8H7RH48"/>
<sequence length="356" mass="40152">MPLHSSLILDIALPKPIVLPTIQLVGLYACMLTIDYVLLRYQNKLFISESTLRVGMTVIHAIVPLAIVSPLQPNNVTFAAVPWFLASYSAYLPTENFTLTEWIKALYSTIVDRTPITADGKTNVNVLGLVKTLRGITKLAVLYFGVEPFLPTMPDDMLRYPWLSKKSLLDTFLFGLKAYLILGVVDVSTGLAQAVTGWRMVDMFDSPLLSTSPKDFWSNRWNKTVRNLLHSQVFAIQAKNDTKKNDDIKKTQKPEGFFSTKQGRGLMAFIVSGAFHELIICSVCRKVTLENFCFFTMHGLACMVEAKYFNSKQKPTGWKRAARITLNLGFMTLTGRLFLAPFLRTRFTEILPITQF</sequence>
<organism evidence="9 10">
    <name type="scientific">Mucor plumbeus</name>
    <dbReference type="NCBI Taxonomy" id="97098"/>
    <lineage>
        <taxon>Eukaryota</taxon>
        <taxon>Fungi</taxon>
        <taxon>Fungi incertae sedis</taxon>
        <taxon>Mucoromycota</taxon>
        <taxon>Mucoromycotina</taxon>
        <taxon>Mucoromycetes</taxon>
        <taxon>Mucorales</taxon>
        <taxon>Mucorineae</taxon>
        <taxon>Mucoraceae</taxon>
        <taxon>Mucor</taxon>
    </lineage>
</organism>
<evidence type="ECO:0000256" key="7">
    <source>
        <dbReference type="ARBA" id="ARBA00023136"/>
    </source>
</evidence>
<dbReference type="GO" id="GO:0008374">
    <property type="term" value="F:O-acyltransferase activity"/>
    <property type="evidence" value="ECO:0007669"/>
    <property type="project" value="InterPro"/>
</dbReference>
<comment type="subcellular location">
    <subcellularLocation>
        <location evidence="1">Membrane</location>
        <topology evidence="1">Multi-pass membrane protein</topology>
    </subcellularLocation>
</comment>
<dbReference type="GO" id="GO:0006629">
    <property type="term" value="P:lipid metabolic process"/>
    <property type="evidence" value="ECO:0007669"/>
    <property type="project" value="InterPro"/>
</dbReference>
<evidence type="ECO:0000256" key="2">
    <source>
        <dbReference type="ARBA" id="ARBA00005179"/>
    </source>
</evidence>
<protein>
    <recommendedName>
        <fullName evidence="8">Wax synthase domain-containing protein</fullName>
    </recommendedName>
</protein>
<evidence type="ECO:0000256" key="1">
    <source>
        <dbReference type="ARBA" id="ARBA00004141"/>
    </source>
</evidence>
<evidence type="ECO:0000259" key="8">
    <source>
        <dbReference type="Pfam" id="PF13813"/>
    </source>
</evidence>